<accession>A0ABV2CUU4</accession>
<evidence type="ECO:0000256" key="5">
    <source>
        <dbReference type="SAM" id="Phobius"/>
    </source>
</evidence>
<dbReference type="PANTHER" id="PTHR37422:SF13">
    <property type="entry name" value="LIPOPOLYSACCHARIDE BIOSYNTHESIS PROTEIN PA4999-RELATED"/>
    <property type="match status" value="1"/>
</dbReference>
<reference evidence="7 8" key="1">
    <citation type="submission" date="2024-07" db="EMBL/GenBank/DDBJ databases">
        <title>Uliginosibacterium paludis KCTC:42655.</title>
        <authorList>
            <person name="Kim M.K."/>
        </authorList>
    </citation>
    <scope>NUCLEOTIDE SEQUENCE [LARGE SCALE GENOMIC DNA]</scope>
    <source>
        <strain evidence="7 8">KCTC 42655</strain>
    </source>
</reference>
<dbReference type="InterPro" id="IPR051533">
    <property type="entry name" value="WaaL-like"/>
</dbReference>
<dbReference type="GO" id="GO:0016874">
    <property type="term" value="F:ligase activity"/>
    <property type="evidence" value="ECO:0007669"/>
    <property type="project" value="UniProtKB-KW"/>
</dbReference>
<evidence type="ECO:0000256" key="1">
    <source>
        <dbReference type="ARBA" id="ARBA00004141"/>
    </source>
</evidence>
<name>A0ABV2CUU4_9RHOO</name>
<feature type="transmembrane region" description="Helical" evidence="5">
    <location>
        <begin position="35"/>
        <end position="56"/>
    </location>
</feature>
<gene>
    <name evidence="7" type="ORF">ABVT11_17820</name>
</gene>
<feature type="transmembrane region" description="Helical" evidence="5">
    <location>
        <begin position="68"/>
        <end position="85"/>
    </location>
</feature>
<feature type="transmembrane region" description="Helical" evidence="5">
    <location>
        <begin position="105"/>
        <end position="124"/>
    </location>
</feature>
<feature type="domain" description="O-antigen ligase-related" evidence="6">
    <location>
        <begin position="229"/>
        <end position="381"/>
    </location>
</feature>
<keyword evidence="3 5" id="KW-1133">Transmembrane helix</keyword>
<keyword evidence="2 5" id="KW-0812">Transmembrane</keyword>
<dbReference type="Proteomes" id="UP001548590">
    <property type="component" value="Unassembled WGS sequence"/>
</dbReference>
<sequence>MRRRQQKIEHDGWAFWCLMGLLAWAPLPLASNRTWALGLLSAAMLALLAAVCVASARRGEALLDRLGVGRWPLALLFAYAGWIGLQYAGVLPGIATADRFNSLQYLLGTLMLSAAFALVLLLARSERRLRWLLGTILVVGLVQALIAILLFASQAEHIYLFMHYQQGTRAMGTFANFDHLAGFMELCIAAGVGLMLAHMGSGEQRRSNRRQKLVAALKFMMSGKMLVRLMLVIMVITLVLTRSRMGNAAFFSSLMIVGGLAMLSNPRLRKGAFWLVLSLIVVDVIIVGQWVGIDHVVERLQNTSVRTEHARGEESLEQRAQTPYLALGMVRERPVAGFGAGSFYTVFPRFKSADKEAYWDYAHNDYVQIAAETGLVGLGLLAGVVLMTIGRIMLLWRAHESRFHRGLAFGSAMAICALLIHSWVDFNLQMPANALVFCVLLAVMWALVPRPPRGSGRSSAATQVSPDPA</sequence>
<dbReference type="PANTHER" id="PTHR37422">
    <property type="entry name" value="TEICHURONIC ACID BIOSYNTHESIS PROTEIN TUAE"/>
    <property type="match status" value="1"/>
</dbReference>
<dbReference type="InterPro" id="IPR007016">
    <property type="entry name" value="O-antigen_ligase-rel_domated"/>
</dbReference>
<evidence type="ECO:0000256" key="4">
    <source>
        <dbReference type="ARBA" id="ARBA00023136"/>
    </source>
</evidence>
<feature type="transmembrane region" description="Helical" evidence="5">
    <location>
        <begin position="246"/>
        <end position="264"/>
    </location>
</feature>
<feature type="transmembrane region" description="Helical" evidence="5">
    <location>
        <begin position="12"/>
        <end position="29"/>
    </location>
</feature>
<evidence type="ECO:0000313" key="7">
    <source>
        <dbReference type="EMBL" id="MET1491701.1"/>
    </source>
</evidence>
<dbReference type="RefSeq" id="WP_345928149.1">
    <property type="nucleotide sequence ID" value="NZ_JBDIVF010000005.1"/>
</dbReference>
<comment type="caution">
    <text evidence="7">The sequence shown here is derived from an EMBL/GenBank/DDBJ whole genome shotgun (WGS) entry which is preliminary data.</text>
</comment>
<dbReference type="EMBL" id="JBEWLZ010000014">
    <property type="protein sequence ID" value="MET1491701.1"/>
    <property type="molecule type" value="Genomic_DNA"/>
</dbReference>
<dbReference type="Pfam" id="PF04932">
    <property type="entry name" value="Wzy_C"/>
    <property type="match status" value="1"/>
</dbReference>
<evidence type="ECO:0000313" key="8">
    <source>
        <dbReference type="Proteomes" id="UP001548590"/>
    </source>
</evidence>
<evidence type="ECO:0000256" key="3">
    <source>
        <dbReference type="ARBA" id="ARBA00022989"/>
    </source>
</evidence>
<keyword evidence="7" id="KW-0436">Ligase</keyword>
<feature type="transmembrane region" description="Helical" evidence="5">
    <location>
        <begin position="406"/>
        <end position="424"/>
    </location>
</feature>
<feature type="transmembrane region" description="Helical" evidence="5">
    <location>
        <begin position="180"/>
        <end position="198"/>
    </location>
</feature>
<feature type="transmembrane region" description="Helical" evidence="5">
    <location>
        <begin position="131"/>
        <end position="152"/>
    </location>
</feature>
<keyword evidence="4 5" id="KW-0472">Membrane</keyword>
<feature type="transmembrane region" description="Helical" evidence="5">
    <location>
        <begin position="375"/>
        <end position="394"/>
    </location>
</feature>
<feature type="transmembrane region" description="Helical" evidence="5">
    <location>
        <begin position="271"/>
        <end position="291"/>
    </location>
</feature>
<feature type="transmembrane region" description="Helical" evidence="5">
    <location>
        <begin position="430"/>
        <end position="448"/>
    </location>
</feature>
<feature type="transmembrane region" description="Helical" evidence="5">
    <location>
        <begin position="219"/>
        <end position="240"/>
    </location>
</feature>
<keyword evidence="8" id="KW-1185">Reference proteome</keyword>
<evidence type="ECO:0000259" key="6">
    <source>
        <dbReference type="Pfam" id="PF04932"/>
    </source>
</evidence>
<comment type="subcellular location">
    <subcellularLocation>
        <location evidence="1">Membrane</location>
        <topology evidence="1">Multi-pass membrane protein</topology>
    </subcellularLocation>
</comment>
<organism evidence="7 8">
    <name type="scientific">Uliginosibacterium paludis</name>
    <dbReference type="NCBI Taxonomy" id="1615952"/>
    <lineage>
        <taxon>Bacteria</taxon>
        <taxon>Pseudomonadati</taxon>
        <taxon>Pseudomonadota</taxon>
        <taxon>Betaproteobacteria</taxon>
        <taxon>Rhodocyclales</taxon>
        <taxon>Zoogloeaceae</taxon>
        <taxon>Uliginosibacterium</taxon>
    </lineage>
</organism>
<proteinExistence type="predicted"/>
<evidence type="ECO:0000256" key="2">
    <source>
        <dbReference type="ARBA" id="ARBA00022692"/>
    </source>
</evidence>
<protein>
    <submittedName>
        <fullName evidence="7">O-antigen ligase family protein</fullName>
    </submittedName>
</protein>